<dbReference type="RefSeq" id="WP_109229611.1">
    <property type="nucleotide sequence ID" value="NZ_PYHR01000002.1"/>
</dbReference>
<dbReference type="Gene3D" id="3.40.1350.10">
    <property type="match status" value="1"/>
</dbReference>
<dbReference type="Pfam" id="PF14338">
    <property type="entry name" value="Mrr_N"/>
    <property type="match status" value="1"/>
</dbReference>
<dbReference type="GO" id="GO:0009307">
    <property type="term" value="P:DNA restriction-modification system"/>
    <property type="evidence" value="ECO:0007669"/>
    <property type="project" value="InterPro"/>
</dbReference>
<keyword evidence="4" id="KW-1185">Reference proteome</keyword>
<dbReference type="InterPro" id="IPR007560">
    <property type="entry name" value="Restrct_endonuc_IV_Mrr"/>
</dbReference>
<dbReference type="Pfam" id="PF04471">
    <property type="entry name" value="Mrr_cat"/>
    <property type="match status" value="1"/>
</dbReference>
<protein>
    <submittedName>
        <fullName evidence="3">Restriction endonuclease</fullName>
    </submittedName>
</protein>
<keyword evidence="3" id="KW-0255">Endonuclease</keyword>
<dbReference type="InterPro" id="IPR025745">
    <property type="entry name" value="Mrr-like_N_dom"/>
</dbReference>
<keyword evidence="3" id="KW-0540">Nuclease</keyword>
<dbReference type="PANTHER" id="PTHR30015">
    <property type="entry name" value="MRR RESTRICTION SYSTEM PROTEIN"/>
    <property type="match status" value="1"/>
</dbReference>
<dbReference type="InterPro" id="IPR011856">
    <property type="entry name" value="tRNA_endonuc-like_dom_sf"/>
</dbReference>
<dbReference type="Proteomes" id="UP000245166">
    <property type="component" value="Unassembled WGS sequence"/>
</dbReference>
<evidence type="ECO:0000259" key="2">
    <source>
        <dbReference type="Pfam" id="PF14338"/>
    </source>
</evidence>
<name>A0A2U1ZWB4_9MICO</name>
<sequence length="305" mass="33039">MVEPTWDQYMAPALRILADGSIRRARDICESAADILGVTHEERLRAIPSGQPRYLNRTLWALSYLFRAGAVDRPARGNYVITETGRGLLASHPTGITEKDLRTIDGYVSPHERGRSVVATTSAAAQLAEEPESALSPLEQVEEGIERIHSAVASELLTRLHANDPAFFEQAVLDLLMGMGYGGAEGRATRTQLSNDGGIDGVIDQDALGLSRVYVQAKRYAPESAVGRPEVQGFVGALQGNQANQGVFITTGRFSSGASAFADAVSPRIVLIDGTRLAQLMIRYGVGVQVRQTLRIVEVDEDFFE</sequence>
<dbReference type="InterPro" id="IPR052906">
    <property type="entry name" value="Type_IV_Methyl-Rstrct_Enzyme"/>
</dbReference>
<keyword evidence="3" id="KW-0378">Hydrolase</keyword>
<reference evidence="3 4" key="1">
    <citation type="submission" date="2018-03" db="EMBL/GenBank/DDBJ databases">
        <title>Genome assembly of novel Miniimonas species PCH200.</title>
        <authorList>
            <person name="Thakur V."/>
            <person name="Kumar V."/>
            <person name="Singh D."/>
        </authorList>
    </citation>
    <scope>NUCLEOTIDE SEQUENCE [LARGE SCALE GENOMIC DNA]</scope>
    <source>
        <strain evidence="3 4">PCH200</strain>
    </source>
</reference>
<dbReference type="InterPro" id="IPR011335">
    <property type="entry name" value="Restrct_endonuc-II-like"/>
</dbReference>
<dbReference type="GO" id="GO:0015666">
    <property type="term" value="F:restriction endodeoxyribonuclease activity"/>
    <property type="evidence" value="ECO:0007669"/>
    <property type="project" value="TreeGrafter"/>
</dbReference>
<dbReference type="OrthoDB" id="9803736at2"/>
<dbReference type="GO" id="GO:0003677">
    <property type="term" value="F:DNA binding"/>
    <property type="evidence" value="ECO:0007669"/>
    <property type="project" value="InterPro"/>
</dbReference>
<dbReference type="PANTHER" id="PTHR30015:SF7">
    <property type="entry name" value="TYPE IV METHYL-DIRECTED RESTRICTION ENZYME ECOKMRR"/>
    <property type="match status" value="1"/>
</dbReference>
<feature type="domain" description="Restriction system protein Mrr-like N-terminal" evidence="2">
    <location>
        <begin position="6"/>
        <end position="90"/>
    </location>
</feature>
<comment type="caution">
    <text evidence="3">The sequence shown here is derived from an EMBL/GenBank/DDBJ whole genome shotgun (WGS) entry which is preliminary data.</text>
</comment>
<accession>A0A2U1ZWB4</accession>
<organism evidence="3 4">
    <name type="scientific">Serinibacter arcticus</name>
    <dbReference type="NCBI Taxonomy" id="1655435"/>
    <lineage>
        <taxon>Bacteria</taxon>
        <taxon>Bacillati</taxon>
        <taxon>Actinomycetota</taxon>
        <taxon>Actinomycetes</taxon>
        <taxon>Micrococcales</taxon>
        <taxon>Beutenbergiaceae</taxon>
        <taxon>Serinibacter</taxon>
    </lineage>
</organism>
<dbReference type="SUPFAM" id="SSF52980">
    <property type="entry name" value="Restriction endonuclease-like"/>
    <property type="match status" value="1"/>
</dbReference>
<dbReference type="EMBL" id="PYHR01000002">
    <property type="protein sequence ID" value="PWD51230.1"/>
    <property type="molecule type" value="Genomic_DNA"/>
</dbReference>
<gene>
    <name evidence="3" type="ORF">C8046_11770</name>
</gene>
<evidence type="ECO:0000313" key="3">
    <source>
        <dbReference type="EMBL" id="PWD51230.1"/>
    </source>
</evidence>
<evidence type="ECO:0000259" key="1">
    <source>
        <dbReference type="Pfam" id="PF04471"/>
    </source>
</evidence>
<evidence type="ECO:0000313" key="4">
    <source>
        <dbReference type="Proteomes" id="UP000245166"/>
    </source>
</evidence>
<dbReference type="AlphaFoldDB" id="A0A2U1ZWB4"/>
<feature type="domain" description="Restriction endonuclease type IV Mrr" evidence="1">
    <location>
        <begin position="161"/>
        <end position="281"/>
    </location>
</feature>
<proteinExistence type="predicted"/>